<feature type="transmembrane region" description="Helical" evidence="5">
    <location>
        <begin position="47"/>
        <end position="66"/>
    </location>
</feature>
<dbReference type="InterPro" id="IPR014743">
    <property type="entry name" value="Cl-channel_core"/>
</dbReference>
<evidence type="ECO:0000256" key="1">
    <source>
        <dbReference type="ARBA" id="ARBA00004141"/>
    </source>
</evidence>
<evidence type="ECO:0000256" key="3">
    <source>
        <dbReference type="ARBA" id="ARBA00022989"/>
    </source>
</evidence>
<comment type="subcellular location">
    <subcellularLocation>
        <location evidence="1">Membrane</location>
        <topology evidence="1">Multi-pass membrane protein</topology>
    </subcellularLocation>
</comment>
<dbReference type="Gene3D" id="1.10.3080.10">
    <property type="entry name" value="Clc chloride channel"/>
    <property type="match status" value="1"/>
</dbReference>
<keyword evidence="2 5" id="KW-0812">Transmembrane</keyword>
<dbReference type="Proteomes" id="UP000321820">
    <property type="component" value="Chromosome"/>
</dbReference>
<dbReference type="OrthoDB" id="9767361at2"/>
<dbReference type="AlphaFoldDB" id="A0A5B9E4J0"/>
<evidence type="ECO:0000256" key="5">
    <source>
        <dbReference type="SAM" id="Phobius"/>
    </source>
</evidence>
<feature type="transmembrane region" description="Helical" evidence="5">
    <location>
        <begin position="321"/>
        <end position="337"/>
    </location>
</feature>
<reference evidence="6 7" key="1">
    <citation type="submission" date="2019-08" db="EMBL/GenBank/DDBJ databases">
        <title>Complete genome sequence of Terriglobus albidus strain ORNL.</title>
        <authorList>
            <person name="Podar M."/>
        </authorList>
    </citation>
    <scope>NUCLEOTIDE SEQUENCE [LARGE SCALE GENOMIC DNA]</scope>
    <source>
        <strain evidence="6 7">ORNL</strain>
    </source>
</reference>
<feature type="transmembrane region" description="Helical" evidence="5">
    <location>
        <begin position="257"/>
        <end position="276"/>
    </location>
</feature>
<keyword evidence="3 5" id="KW-1133">Transmembrane helix</keyword>
<keyword evidence="7" id="KW-1185">Reference proteome</keyword>
<name>A0A5B9E4J0_9BACT</name>
<evidence type="ECO:0000313" key="7">
    <source>
        <dbReference type="Proteomes" id="UP000321820"/>
    </source>
</evidence>
<protein>
    <submittedName>
        <fullName evidence="6">Chloride channel protein</fullName>
    </submittedName>
</protein>
<feature type="transmembrane region" description="Helical" evidence="5">
    <location>
        <begin position="141"/>
        <end position="166"/>
    </location>
</feature>
<dbReference type="PANTHER" id="PTHR43427:SF12">
    <property type="entry name" value="CHLORIDE TRANSPORTER"/>
    <property type="match status" value="1"/>
</dbReference>
<dbReference type="InterPro" id="IPR050368">
    <property type="entry name" value="ClC-type_chloride_channel"/>
</dbReference>
<sequence length="413" mass="43581">MSRVREATAKKPLTWILLSAGIGIVAGAASALLIATLNWANTTREHHHWLLALLPLSGFAVGWVYWRYGGRAADGNNLLLEEIHDPQETVPLRMAPLVLLGTVLTHLFGGSAGREGTAVQMGASLAEWLAELFTEHQMRRAVLMAGVAGGFGGVFGTPWAGAVFGIEVLAVGWVGWSSVLEGIGPCLIASFAGDLTVRLIGVHHTQYPVGAQPSLQPMNWVWAALAGAVFGLIARIFSTLEHGLTDWFRRMFAYPPLRPLAGGVLIALLIWSLHAWQFAGLGIPGIVASFATQQPWWVWAAKLGLTALTLGAGFKGGEVTPLFFIGAAAGSAMAPVIPLSTGVLAAMGFAAVFAAAANTPIAGVIMAMELFGPRTGLLAGAACAVAYLCSGPVGIYSAQQPMEMRWKPRWRSS</sequence>
<keyword evidence="4 5" id="KW-0472">Membrane</keyword>
<feature type="transmembrane region" description="Helical" evidence="5">
    <location>
        <begin position="377"/>
        <end position="398"/>
    </location>
</feature>
<dbReference type="EMBL" id="CP042806">
    <property type="protein sequence ID" value="QEE27213.1"/>
    <property type="molecule type" value="Genomic_DNA"/>
</dbReference>
<feature type="transmembrane region" description="Helical" evidence="5">
    <location>
        <begin position="220"/>
        <end position="237"/>
    </location>
</feature>
<organism evidence="6 7">
    <name type="scientific">Terriglobus albidus</name>
    <dbReference type="NCBI Taxonomy" id="1592106"/>
    <lineage>
        <taxon>Bacteria</taxon>
        <taxon>Pseudomonadati</taxon>
        <taxon>Acidobacteriota</taxon>
        <taxon>Terriglobia</taxon>
        <taxon>Terriglobales</taxon>
        <taxon>Acidobacteriaceae</taxon>
        <taxon>Terriglobus</taxon>
    </lineage>
</organism>
<dbReference type="PANTHER" id="PTHR43427">
    <property type="entry name" value="CHLORIDE CHANNEL PROTEIN CLC-E"/>
    <property type="match status" value="1"/>
</dbReference>
<evidence type="ECO:0000313" key="6">
    <source>
        <dbReference type="EMBL" id="QEE27213.1"/>
    </source>
</evidence>
<dbReference type="PRINTS" id="PR00762">
    <property type="entry name" value="CLCHANNEL"/>
</dbReference>
<evidence type="ECO:0000256" key="2">
    <source>
        <dbReference type="ARBA" id="ARBA00022692"/>
    </source>
</evidence>
<accession>A0A5B9E4J0</accession>
<dbReference type="Pfam" id="PF00654">
    <property type="entry name" value="Voltage_CLC"/>
    <property type="match status" value="1"/>
</dbReference>
<evidence type="ECO:0000256" key="4">
    <source>
        <dbReference type="ARBA" id="ARBA00023136"/>
    </source>
</evidence>
<dbReference type="InterPro" id="IPR001807">
    <property type="entry name" value="ClC"/>
</dbReference>
<dbReference type="GO" id="GO:0015108">
    <property type="term" value="F:chloride transmembrane transporter activity"/>
    <property type="evidence" value="ECO:0007669"/>
    <property type="project" value="InterPro"/>
</dbReference>
<feature type="transmembrane region" description="Helical" evidence="5">
    <location>
        <begin position="343"/>
        <end position="365"/>
    </location>
</feature>
<gene>
    <name evidence="6" type="ORF">FTW19_03810</name>
</gene>
<feature type="transmembrane region" description="Helical" evidence="5">
    <location>
        <begin position="12"/>
        <end position="35"/>
    </location>
</feature>
<dbReference type="RefSeq" id="WP_147646406.1">
    <property type="nucleotide sequence ID" value="NZ_CP042806.1"/>
</dbReference>
<dbReference type="GO" id="GO:0016020">
    <property type="term" value="C:membrane"/>
    <property type="evidence" value="ECO:0007669"/>
    <property type="project" value="UniProtKB-SubCell"/>
</dbReference>
<dbReference type="SUPFAM" id="SSF81340">
    <property type="entry name" value="Clc chloride channel"/>
    <property type="match status" value="1"/>
</dbReference>
<proteinExistence type="predicted"/>
<dbReference type="KEGG" id="talb:FTW19_03810"/>